<dbReference type="PANTHER" id="PTHR46825">
    <property type="entry name" value="D-ALANYL-D-ALANINE-CARBOXYPEPTIDASE/ENDOPEPTIDASE AMPH"/>
    <property type="match status" value="1"/>
</dbReference>
<dbReference type="Pfam" id="PF00144">
    <property type="entry name" value="Beta-lactamase"/>
    <property type="match status" value="1"/>
</dbReference>
<evidence type="ECO:0000313" key="3">
    <source>
        <dbReference type="Proteomes" id="UP000437748"/>
    </source>
</evidence>
<feature type="domain" description="Beta-lactamase-related" evidence="1">
    <location>
        <begin position="78"/>
        <end position="346"/>
    </location>
</feature>
<reference evidence="2 3" key="1">
    <citation type="submission" date="2019-10" db="EMBL/GenBank/DDBJ databases">
        <title>New species of Slilvanegrellaceae.</title>
        <authorList>
            <person name="Pitt A."/>
            <person name="Hahn M.W."/>
        </authorList>
    </citation>
    <scope>NUCLEOTIDE SEQUENCE [LARGE SCALE GENOMIC DNA]</scope>
    <source>
        <strain evidence="2 3">SP-Ram-0.45-NSY-1</strain>
    </source>
</reference>
<keyword evidence="3" id="KW-1185">Reference proteome</keyword>
<dbReference type="Gene3D" id="3.40.710.10">
    <property type="entry name" value="DD-peptidase/beta-lactamase superfamily"/>
    <property type="match status" value="1"/>
</dbReference>
<dbReference type="SUPFAM" id="SSF56601">
    <property type="entry name" value="beta-lactamase/transpeptidase-like"/>
    <property type="match status" value="1"/>
</dbReference>
<dbReference type="InterPro" id="IPR001466">
    <property type="entry name" value="Beta-lactam-related"/>
</dbReference>
<name>A0A6N6VRZ0_9BACT</name>
<protein>
    <submittedName>
        <fullName evidence="2">Serine hydrolase</fullName>
    </submittedName>
</protein>
<dbReference type="EMBL" id="WFLM01000003">
    <property type="protein sequence ID" value="KAB8038892.1"/>
    <property type="molecule type" value="Genomic_DNA"/>
</dbReference>
<dbReference type="PANTHER" id="PTHR46825:SF9">
    <property type="entry name" value="BETA-LACTAMASE-RELATED DOMAIN-CONTAINING PROTEIN"/>
    <property type="match status" value="1"/>
</dbReference>
<evidence type="ECO:0000313" key="2">
    <source>
        <dbReference type="EMBL" id="KAB8038892.1"/>
    </source>
</evidence>
<sequence length="389" mass="45622">MKFIFLTIIFLILEEKAYCKNDFIKIKENFNNDIWSMKKEIQMNYKVDTFSISVFNKSFNEEITNFFYGKNFNNEFIDQDTLFPVASISKIYTADIIDKLVYKNSIHLNDKISKWVKIRSDLENKTVFQLLNNNSLIPNYSNNPLLWSERRKNFSKIFSFNELIGFIKYMEITKNNWQYSNTNYLLLGEIIEIEMKNNLKSVFKNYFNENNMKNSFFEKEKSINNLMFGNEKNEKFSNINVSWLSSAGAVFSTPQEVVISSVKIVNELIQNNKKWVNTKTGKITLNIEETAYLNGVFRMNSPFGIIYFTPGLIPGFTSGFIYSPCLETAIAYSANRSELHKFHAFIIRKIFKNLYHDKTYNLLISKKSKNSNFCEKVAPSEEINFANME</sequence>
<keyword evidence="2" id="KW-0378">Hydrolase</keyword>
<dbReference type="Proteomes" id="UP000437748">
    <property type="component" value="Unassembled WGS sequence"/>
</dbReference>
<proteinExistence type="predicted"/>
<dbReference type="InterPro" id="IPR012338">
    <property type="entry name" value="Beta-lactam/transpept-like"/>
</dbReference>
<comment type="caution">
    <text evidence="2">The sequence shown here is derived from an EMBL/GenBank/DDBJ whole genome shotgun (WGS) entry which is preliminary data.</text>
</comment>
<dbReference type="GO" id="GO:0016787">
    <property type="term" value="F:hydrolase activity"/>
    <property type="evidence" value="ECO:0007669"/>
    <property type="project" value="UniProtKB-KW"/>
</dbReference>
<dbReference type="AlphaFoldDB" id="A0A6N6VRZ0"/>
<dbReference type="RefSeq" id="WP_153420289.1">
    <property type="nucleotide sequence ID" value="NZ_WFLM01000003.1"/>
</dbReference>
<dbReference type="InterPro" id="IPR050491">
    <property type="entry name" value="AmpC-like"/>
</dbReference>
<evidence type="ECO:0000259" key="1">
    <source>
        <dbReference type="Pfam" id="PF00144"/>
    </source>
</evidence>
<accession>A0A6N6VRZ0</accession>
<organism evidence="2 3">
    <name type="scientific">Silvanigrella paludirubra</name>
    <dbReference type="NCBI Taxonomy" id="2499159"/>
    <lineage>
        <taxon>Bacteria</taxon>
        <taxon>Pseudomonadati</taxon>
        <taxon>Bdellovibrionota</taxon>
        <taxon>Oligoflexia</taxon>
        <taxon>Silvanigrellales</taxon>
        <taxon>Silvanigrellaceae</taxon>
        <taxon>Silvanigrella</taxon>
    </lineage>
</organism>
<gene>
    <name evidence="2" type="ORF">GCL60_08525</name>
</gene>
<dbReference type="OrthoDB" id="5288296at2"/>